<keyword evidence="3" id="KW-1185">Reference proteome</keyword>
<evidence type="ECO:0000313" key="3">
    <source>
        <dbReference type="Proteomes" id="UP001060336"/>
    </source>
</evidence>
<reference evidence="2" key="1">
    <citation type="submission" date="2022-08" db="EMBL/GenBank/DDBJ databases">
        <title>Nisaea acidiphila sp. nov., isolated from a marine algal debris and emended description of the genus Nisaea Urios et al. 2008.</title>
        <authorList>
            <person name="Kwon K."/>
        </authorList>
    </citation>
    <scope>NUCLEOTIDE SEQUENCE</scope>
    <source>
        <strain evidence="2">MEBiC11861</strain>
    </source>
</reference>
<evidence type="ECO:0000313" key="2">
    <source>
        <dbReference type="EMBL" id="UUX49103.1"/>
    </source>
</evidence>
<gene>
    <name evidence="2" type="ORF">NUH88_17070</name>
</gene>
<dbReference type="PROSITE" id="PS50263">
    <property type="entry name" value="CN_HYDROLASE"/>
    <property type="match status" value="1"/>
</dbReference>
<dbReference type="AlphaFoldDB" id="A0A9J7APG4"/>
<dbReference type="InterPro" id="IPR003010">
    <property type="entry name" value="C-N_Hydrolase"/>
</dbReference>
<evidence type="ECO:0000259" key="1">
    <source>
        <dbReference type="PROSITE" id="PS50263"/>
    </source>
</evidence>
<dbReference type="Proteomes" id="UP001060336">
    <property type="component" value="Chromosome"/>
</dbReference>
<dbReference type="KEGG" id="naci:NUH88_17070"/>
<organism evidence="2 3">
    <name type="scientific">Nisaea acidiphila</name>
    <dbReference type="NCBI Taxonomy" id="1862145"/>
    <lineage>
        <taxon>Bacteria</taxon>
        <taxon>Pseudomonadati</taxon>
        <taxon>Pseudomonadota</taxon>
        <taxon>Alphaproteobacteria</taxon>
        <taxon>Rhodospirillales</taxon>
        <taxon>Thalassobaculaceae</taxon>
        <taxon>Nisaea</taxon>
    </lineage>
</organism>
<dbReference type="RefSeq" id="WP_257767604.1">
    <property type="nucleotide sequence ID" value="NZ_CP102480.1"/>
</dbReference>
<name>A0A9J7APG4_9PROT</name>
<dbReference type="EMBL" id="CP102480">
    <property type="protein sequence ID" value="UUX49103.1"/>
    <property type="molecule type" value="Genomic_DNA"/>
</dbReference>
<feature type="domain" description="CN hydrolase" evidence="1">
    <location>
        <begin position="7"/>
        <end position="48"/>
    </location>
</feature>
<dbReference type="SUPFAM" id="SSF56317">
    <property type="entry name" value="Carbon-nitrogen hydrolase"/>
    <property type="match status" value="1"/>
</dbReference>
<proteinExistence type="predicted"/>
<dbReference type="InterPro" id="IPR036526">
    <property type="entry name" value="C-N_Hydrolase_sf"/>
</dbReference>
<accession>A0A9J7APG4</accession>
<dbReference type="Gene3D" id="3.60.110.10">
    <property type="entry name" value="Carbon-nitrogen hydrolase"/>
    <property type="match status" value="1"/>
</dbReference>
<sequence>MTRCRRFTVAAAQYAIGRPGSFEAYEERISGIAAAAADGGASLLLFPE</sequence>
<protein>
    <recommendedName>
        <fullName evidence="1">CN hydrolase domain-containing protein</fullName>
    </recommendedName>
</protein>